<proteinExistence type="predicted"/>
<gene>
    <name evidence="1" type="ORF">OLEA9_A112506</name>
</gene>
<protein>
    <submittedName>
        <fullName evidence="1">Uncharacterized protein</fullName>
    </submittedName>
</protein>
<dbReference type="AlphaFoldDB" id="A0A8S0RLU5"/>
<dbReference type="InterPro" id="IPR006502">
    <property type="entry name" value="PDDEXK-like"/>
</dbReference>
<dbReference type="NCBIfam" id="TIGR01615">
    <property type="entry name" value="A_thal_3542"/>
    <property type="match status" value="1"/>
</dbReference>
<dbReference type="Gramene" id="OE9A112506T1">
    <property type="protein sequence ID" value="OE9A112506C1"/>
    <property type="gene ID" value="OE9A112506"/>
</dbReference>
<accession>A0A8S0RLU5</accession>
<dbReference type="PANTHER" id="PTHR31579">
    <property type="entry name" value="OS03G0796600 PROTEIN"/>
    <property type="match status" value="1"/>
</dbReference>
<comment type="caution">
    <text evidence="1">The sequence shown here is derived from an EMBL/GenBank/DDBJ whole genome shotgun (WGS) entry which is preliminary data.</text>
</comment>
<keyword evidence="2" id="KW-1185">Reference proteome</keyword>
<dbReference type="Proteomes" id="UP000594638">
    <property type="component" value="Unassembled WGS sequence"/>
</dbReference>
<sequence>MPFPMRIQPIDLQLYSESLIRNDAVKPPVLKSRLKRIFDRQFNSVLRISAAEKPSAGGEKDRGVPTSAAVAEFEPSSICLDKMVQNFIEDNEKQSASVAAKYGLNRCNCFNGNNNDSSDDEFDFFDSNTPGSSFSDPSDTLKSLIPCASVEERNLLADTSKMVDNSKFCKQKDDLRKIVSEGLIGLGYNASICKSKWEKSSSIPAGEYEYIDVIIEGERLLIDIDFRSEFEIARSTSSYKGILQSVPYIFVGKSDRLLQIVSIISEAARQSLKKKGMHIAPWRKAEYMTSKWLAPSTRITSLTVEEPSEVGELDLIFGEETASSEANCPFQVQSKITWQPPAVQVRRANKGTITGLAALLKEKL</sequence>
<dbReference type="Pfam" id="PF04720">
    <property type="entry name" value="PDDEXK_6"/>
    <property type="match status" value="1"/>
</dbReference>
<organism evidence="1 2">
    <name type="scientific">Olea europaea subsp. europaea</name>
    <dbReference type="NCBI Taxonomy" id="158383"/>
    <lineage>
        <taxon>Eukaryota</taxon>
        <taxon>Viridiplantae</taxon>
        <taxon>Streptophyta</taxon>
        <taxon>Embryophyta</taxon>
        <taxon>Tracheophyta</taxon>
        <taxon>Spermatophyta</taxon>
        <taxon>Magnoliopsida</taxon>
        <taxon>eudicotyledons</taxon>
        <taxon>Gunneridae</taxon>
        <taxon>Pentapetalae</taxon>
        <taxon>asterids</taxon>
        <taxon>lamiids</taxon>
        <taxon>Lamiales</taxon>
        <taxon>Oleaceae</taxon>
        <taxon>Oleeae</taxon>
        <taxon>Olea</taxon>
    </lineage>
</organism>
<evidence type="ECO:0000313" key="2">
    <source>
        <dbReference type="Proteomes" id="UP000594638"/>
    </source>
</evidence>
<name>A0A8S0RLU5_OLEEU</name>
<dbReference type="OrthoDB" id="691424at2759"/>
<evidence type="ECO:0000313" key="1">
    <source>
        <dbReference type="EMBL" id="CAA2980701.1"/>
    </source>
</evidence>
<dbReference type="PANTHER" id="PTHR31579:SF1">
    <property type="entry name" value="OS03G0796600 PROTEIN"/>
    <property type="match status" value="1"/>
</dbReference>
<dbReference type="EMBL" id="CACTIH010003651">
    <property type="protein sequence ID" value="CAA2980701.1"/>
    <property type="molecule type" value="Genomic_DNA"/>
</dbReference>
<reference evidence="1 2" key="1">
    <citation type="submission" date="2019-12" db="EMBL/GenBank/DDBJ databases">
        <authorList>
            <person name="Alioto T."/>
            <person name="Alioto T."/>
            <person name="Gomez Garrido J."/>
        </authorList>
    </citation>
    <scope>NUCLEOTIDE SEQUENCE [LARGE SCALE GENOMIC DNA]</scope>
</reference>